<sequence>MRIARESKGNQKKAAAALNSYVDHYISMNIRERRVNLQLLTKKALGKFIKK</sequence>
<organism evidence="1">
    <name type="scientific">Satyrvirus sp</name>
    <dbReference type="NCBI Taxonomy" id="2487771"/>
    <lineage>
        <taxon>Viruses</taxon>
        <taxon>Varidnaviria</taxon>
        <taxon>Bamfordvirae</taxon>
        <taxon>Nucleocytoviricota</taxon>
        <taxon>Megaviricetes</taxon>
        <taxon>Imitervirales</taxon>
        <taxon>Mimiviridae</taxon>
        <taxon>Megamimivirinae</taxon>
    </lineage>
</organism>
<accession>A0A3G5ADT3</accession>
<gene>
    <name evidence="1" type="ORF">Satyrvirus14_1</name>
</gene>
<reference evidence="1" key="1">
    <citation type="submission" date="2018-10" db="EMBL/GenBank/DDBJ databases">
        <title>Hidden diversity of soil giant viruses.</title>
        <authorList>
            <person name="Schulz F."/>
            <person name="Alteio L."/>
            <person name="Goudeau D."/>
            <person name="Ryan E.M."/>
            <person name="Malmstrom R.R."/>
            <person name="Blanchard J."/>
            <person name="Woyke T."/>
        </authorList>
    </citation>
    <scope>NUCLEOTIDE SEQUENCE</scope>
    <source>
        <strain evidence="1">SAV1</strain>
    </source>
</reference>
<evidence type="ECO:0000313" key="1">
    <source>
        <dbReference type="EMBL" id="AYV85385.1"/>
    </source>
</evidence>
<dbReference type="EMBL" id="MK072450">
    <property type="protein sequence ID" value="AYV85385.1"/>
    <property type="molecule type" value="Genomic_DNA"/>
</dbReference>
<name>A0A3G5ADT3_9VIRU</name>
<proteinExistence type="predicted"/>
<protein>
    <submittedName>
        <fullName evidence="1">Uncharacterized protein</fullName>
    </submittedName>
</protein>